<dbReference type="Gene3D" id="3.90.1530.10">
    <property type="entry name" value="Conserved hypothetical protein from pyrococcus furiosus pfu- 392566-001, ParB domain"/>
    <property type="match status" value="1"/>
</dbReference>
<organism evidence="2 4">
    <name type="scientific">Turicibacter bilis</name>
    <dbReference type="NCBI Taxonomy" id="2735723"/>
    <lineage>
        <taxon>Bacteria</taxon>
        <taxon>Bacillati</taxon>
        <taxon>Bacillota</taxon>
        <taxon>Erysipelotrichia</taxon>
        <taxon>Erysipelotrichales</taxon>
        <taxon>Turicibacteraceae</taxon>
        <taxon>Turicibacter</taxon>
    </lineage>
</organism>
<dbReference type="Proteomes" id="UP001058016">
    <property type="component" value="Chromosome"/>
</dbReference>
<sequence length="206" mass="24438">MKIECCEDERVNHHVGIQNHNTSFRVTDLKQSTQYDFEIVNHQKAILHTDGNECPQEVIEEFLFYSGFINHIETLEGTIIYHQPKKKVMKVPLLNIQPSQLYINEAKLNRLLTWIQKPEDIIIPIIEEGNQWISIDGHTRLKAAELLGFSEIYVYLGEYEPYIDDFVYFCQKEQKFNIRDLPIITNEAYQIKWCLFCESYFKTKEI</sequence>
<protein>
    <recommendedName>
        <fullName evidence="5">ParB/Sulfiredoxin domain-containing protein</fullName>
    </recommendedName>
</protein>
<dbReference type="AlphaFoldDB" id="A0A9Q9CF16"/>
<evidence type="ECO:0000313" key="1">
    <source>
        <dbReference type="EMBL" id="UUF06143.1"/>
    </source>
</evidence>
<reference evidence="2 3" key="1">
    <citation type="submission" date="2021-03" db="EMBL/GenBank/DDBJ databases">
        <title>Comparative Genomics and Metabolomics in the genus Turicibacter.</title>
        <authorList>
            <person name="Maki J."/>
            <person name="Looft T."/>
        </authorList>
    </citation>
    <scope>NUCLEOTIDE SEQUENCE</scope>
    <source>
        <strain evidence="2">ISU324</strain>
        <strain evidence="1 3">MMM721</strain>
    </source>
</reference>
<dbReference type="EMBL" id="CP071250">
    <property type="protein sequence ID" value="UUF07383.1"/>
    <property type="molecule type" value="Genomic_DNA"/>
</dbReference>
<dbReference type="RefSeq" id="WP_212724534.1">
    <property type="nucleotide sequence ID" value="NZ_CP071249.1"/>
</dbReference>
<evidence type="ECO:0000313" key="4">
    <source>
        <dbReference type="Proteomes" id="UP001058072"/>
    </source>
</evidence>
<dbReference type="CDD" id="cd16387">
    <property type="entry name" value="ParB_N_Srx"/>
    <property type="match status" value="1"/>
</dbReference>
<gene>
    <name evidence="1" type="ORF">J0J69_00710</name>
    <name evidence="2" type="ORF">J0J70_07000</name>
</gene>
<dbReference type="EMBL" id="CP071249">
    <property type="protein sequence ID" value="UUF06143.1"/>
    <property type="molecule type" value="Genomic_DNA"/>
</dbReference>
<name>A0A9Q9CF16_9FIRM</name>
<dbReference type="Proteomes" id="UP001058072">
    <property type="component" value="Chromosome"/>
</dbReference>
<evidence type="ECO:0008006" key="5">
    <source>
        <dbReference type="Google" id="ProtNLM"/>
    </source>
</evidence>
<dbReference type="SUPFAM" id="SSF110849">
    <property type="entry name" value="ParB/Sulfiredoxin"/>
    <property type="match status" value="1"/>
</dbReference>
<accession>A0A9Q9CF16</accession>
<evidence type="ECO:0000313" key="3">
    <source>
        <dbReference type="Proteomes" id="UP001058016"/>
    </source>
</evidence>
<keyword evidence="3" id="KW-1185">Reference proteome</keyword>
<proteinExistence type="predicted"/>
<evidence type="ECO:0000313" key="2">
    <source>
        <dbReference type="EMBL" id="UUF07383.1"/>
    </source>
</evidence>
<dbReference type="InterPro" id="IPR036086">
    <property type="entry name" value="ParB/Sulfiredoxin_sf"/>
</dbReference>